<evidence type="ECO:0000256" key="1">
    <source>
        <dbReference type="ARBA" id="ARBA00006817"/>
    </source>
</evidence>
<evidence type="ECO:0000313" key="3">
    <source>
        <dbReference type="EMBL" id="TSD99890.1"/>
    </source>
</evidence>
<comment type="caution">
    <text evidence="3">The sequence shown here is derived from an EMBL/GenBank/DDBJ whole genome shotgun (WGS) entry which is preliminary data.</text>
</comment>
<dbReference type="OrthoDB" id="9803476at2"/>
<comment type="similarity">
    <text evidence="1">Belongs to the AHA1 family.</text>
</comment>
<organism evidence="3 4">
    <name type="scientific">Mesorhizobium intechi</name>
    <dbReference type="NCBI Taxonomy" id="537601"/>
    <lineage>
        <taxon>Bacteria</taxon>
        <taxon>Pseudomonadati</taxon>
        <taxon>Pseudomonadota</taxon>
        <taxon>Alphaproteobacteria</taxon>
        <taxon>Hyphomicrobiales</taxon>
        <taxon>Phyllobacteriaceae</taxon>
        <taxon>Mesorhizobium</taxon>
    </lineage>
</organism>
<dbReference type="Proteomes" id="UP000235507">
    <property type="component" value="Unassembled WGS sequence"/>
</dbReference>
<dbReference type="SUPFAM" id="SSF55961">
    <property type="entry name" value="Bet v1-like"/>
    <property type="match status" value="1"/>
</dbReference>
<proteinExistence type="inferred from homology"/>
<dbReference type="AlphaFoldDB" id="A0A8T9AG19"/>
<dbReference type="RefSeq" id="WP_143978056.1">
    <property type="nucleotide sequence ID" value="NZ_PNOT02000391.1"/>
</dbReference>
<evidence type="ECO:0000313" key="4">
    <source>
        <dbReference type="Proteomes" id="UP000235507"/>
    </source>
</evidence>
<sequence length="171" mass="18879">MTERSVVHSTFVVERSYPVAPAKVFSAFSNPDAKRRWFVDPHDPMPSRHEMDFRVGGKEVNAGCPSDGQMHFFNAVYQDIVPDQRIVYSYELLFGETRVSVSLATIELVAEGGGTRLVMTEQGAFLDGHDTPATREHGTGELLDTLGAFLEEPDQCGDVDDKGRADQASQN</sequence>
<protein>
    <submittedName>
        <fullName evidence="3">Polyketide cyclase</fullName>
    </submittedName>
</protein>
<evidence type="ECO:0000259" key="2">
    <source>
        <dbReference type="Pfam" id="PF08327"/>
    </source>
</evidence>
<accession>A0A8T9AG19</accession>
<dbReference type="InterPro" id="IPR013538">
    <property type="entry name" value="ASHA1/2-like_C"/>
</dbReference>
<dbReference type="InterPro" id="IPR023393">
    <property type="entry name" value="START-like_dom_sf"/>
</dbReference>
<dbReference type="EMBL" id="PNOT02000391">
    <property type="protein sequence ID" value="TSD99890.1"/>
    <property type="molecule type" value="Genomic_DNA"/>
</dbReference>
<gene>
    <name evidence="3" type="ORF">C1D09_032745</name>
</gene>
<dbReference type="CDD" id="cd08900">
    <property type="entry name" value="SRPBCC_CalC_Aha1-like_7"/>
    <property type="match status" value="1"/>
</dbReference>
<name>A0A8T9AG19_9HYPH</name>
<reference evidence="3" key="1">
    <citation type="submission" date="2019-07" db="EMBL/GenBank/DDBJ databases">
        <title>Mesorhizobum intechiensis sp. nov. isolated from nodules of Lotus tenuis growing in lowlands of the Flooding Pampa, Argentina.</title>
        <authorList>
            <person name="Estrella M.J."/>
            <person name="Torres Tejerizo G.A."/>
            <person name="Cumpa Velazquez L.M."/>
            <person name="Fontana F."/>
            <person name="Hansen L."/>
            <person name="Pistorio M."/>
            <person name="Sannazzaro A.I."/>
        </authorList>
    </citation>
    <scope>NUCLEOTIDE SEQUENCE</scope>
    <source>
        <strain evidence="3">BD68</strain>
    </source>
</reference>
<dbReference type="Gene3D" id="3.30.530.20">
    <property type="match status" value="1"/>
</dbReference>
<keyword evidence="4" id="KW-1185">Reference proteome</keyword>
<dbReference type="Pfam" id="PF08327">
    <property type="entry name" value="AHSA1"/>
    <property type="match status" value="1"/>
</dbReference>
<feature type="domain" description="Activator of Hsp90 ATPase homologue 1/2-like C-terminal" evidence="2">
    <location>
        <begin position="19"/>
        <end position="151"/>
    </location>
</feature>